<feature type="transmembrane region" description="Helical" evidence="2">
    <location>
        <begin position="83"/>
        <end position="100"/>
    </location>
</feature>
<comment type="caution">
    <text evidence="3">The sequence shown here is derived from an EMBL/GenBank/DDBJ whole genome shotgun (WGS) entry which is preliminary data.</text>
</comment>
<name>A0A7K2IXN0_9ACTN</name>
<feature type="transmembrane region" description="Helical" evidence="2">
    <location>
        <begin position="188"/>
        <end position="208"/>
    </location>
</feature>
<keyword evidence="3" id="KW-0378">Hydrolase</keyword>
<dbReference type="RefSeq" id="WP_161111588.1">
    <property type="nucleotide sequence ID" value="NZ_WWHY01000001.1"/>
</dbReference>
<keyword evidence="2" id="KW-0472">Membrane</keyword>
<reference evidence="3 4" key="1">
    <citation type="journal article" date="2019" name="Nat. Commun.">
        <title>The antimicrobial potential of Streptomyces from insect microbiomes.</title>
        <authorList>
            <person name="Chevrette M.G."/>
            <person name="Carlson C.M."/>
            <person name="Ortega H.E."/>
            <person name="Thomas C."/>
            <person name="Ananiev G.E."/>
            <person name="Barns K.J."/>
            <person name="Book A.J."/>
            <person name="Cagnazzo J."/>
            <person name="Carlos C."/>
            <person name="Flanigan W."/>
            <person name="Grubbs K.J."/>
            <person name="Horn H.A."/>
            <person name="Hoffmann F.M."/>
            <person name="Klassen J.L."/>
            <person name="Knack J.J."/>
            <person name="Lewin G.R."/>
            <person name="McDonald B.R."/>
            <person name="Muller L."/>
            <person name="Melo W.G.P."/>
            <person name="Pinto-Tomas A.A."/>
            <person name="Schmitz A."/>
            <person name="Wendt-Pienkowski E."/>
            <person name="Wildman S."/>
            <person name="Zhao M."/>
            <person name="Zhang F."/>
            <person name="Bugni T.S."/>
            <person name="Andes D.R."/>
            <person name="Pupo M.T."/>
            <person name="Currie C.R."/>
        </authorList>
    </citation>
    <scope>NUCLEOTIDE SEQUENCE [LARGE SCALE GENOMIC DNA]</scope>
    <source>
        <strain evidence="3 4">SID5840</strain>
    </source>
</reference>
<proteinExistence type="predicted"/>
<keyword evidence="2" id="KW-1133">Transmembrane helix</keyword>
<dbReference type="EMBL" id="WWHY01000001">
    <property type="protein sequence ID" value="MYR34574.1"/>
    <property type="molecule type" value="Genomic_DNA"/>
</dbReference>
<organism evidence="3 4">
    <name type="scientific">Nocardiopsis alba</name>
    <dbReference type="NCBI Taxonomy" id="53437"/>
    <lineage>
        <taxon>Bacteria</taxon>
        <taxon>Bacillati</taxon>
        <taxon>Actinomycetota</taxon>
        <taxon>Actinomycetes</taxon>
        <taxon>Streptosporangiales</taxon>
        <taxon>Nocardiopsidaceae</taxon>
        <taxon>Nocardiopsis</taxon>
    </lineage>
</organism>
<feature type="transmembrane region" description="Helical" evidence="2">
    <location>
        <begin position="112"/>
        <end position="132"/>
    </location>
</feature>
<feature type="transmembrane region" description="Helical" evidence="2">
    <location>
        <begin position="268"/>
        <end position="287"/>
    </location>
</feature>
<feature type="transmembrane region" description="Helical" evidence="2">
    <location>
        <begin position="48"/>
        <end position="77"/>
    </location>
</feature>
<dbReference type="Pfam" id="PF13367">
    <property type="entry name" value="PrsW-protease"/>
    <property type="match status" value="1"/>
</dbReference>
<keyword evidence="3" id="KW-0482">Metalloprotease</keyword>
<feature type="transmembrane region" description="Helical" evidence="2">
    <location>
        <begin position="228"/>
        <end position="256"/>
    </location>
</feature>
<keyword evidence="2" id="KW-0812">Transmembrane</keyword>
<gene>
    <name evidence="3" type="ORF">GTW20_20575</name>
</gene>
<dbReference type="InterPro" id="IPR026898">
    <property type="entry name" value="PrsW"/>
</dbReference>
<dbReference type="GO" id="GO:0006508">
    <property type="term" value="P:proteolysis"/>
    <property type="evidence" value="ECO:0007669"/>
    <property type="project" value="UniProtKB-KW"/>
</dbReference>
<dbReference type="GO" id="GO:0008237">
    <property type="term" value="F:metallopeptidase activity"/>
    <property type="evidence" value="ECO:0007669"/>
    <property type="project" value="UniProtKB-KW"/>
</dbReference>
<keyword evidence="3" id="KW-0645">Protease</keyword>
<evidence type="ECO:0000256" key="1">
    <source>
        <dbReference type="SAM" id="MobiDB-lite"/>
    </source>
</evidence>
<feature type="transmembrane region" description="Helical" evidence="2">
    <location>
        <begin position="293"/>
        <end position="311"/>
    </location>
</feature>
<sequence length="391" mass="41754">MSHARPEPDVPSTVNGRVPRPRPSAREDEEGGPRRVGRGPATDRHRTLGIVTGIVFGLGCLIGFGMFVNGFLGMVLVFPGETALSFVLLAVVGVVGFAVLRRIRPVRAPTMAVSILALVWGMTGALGLALTANGHLLSIWNKVAGLPFGGEWGAALTAPLNEELLKVVGIVLIAVLLPRAIRSPIDGFIVGALVGLGFQLVEDLTYSLNMIVMRGGIDGVVAVVQSFFLRVVLTGLGSHWAMTAVAGAAVGLVAAASWRPEGRRTVQAALLLLLAIVLHWLFDAPLLGSVSGILFKGLLIFLTAVTVYLVARHTYRSRVRRALAEAGDELGMRRSSAMALAGRRARVKELRATPVPERPAARNRQRQMVAFAEERAVEYHPPPRPEPVLGE</sequence>
<evidence type="ECO:0000256" key="2">
    <source>
        <dbReference type="SAM" id="Phobius"/>
    </source>
</evidence>
<feature type="transmembrane region" description="Helical" evidence="2">
    <location>
        <begin position="164"/>
        <end position="181"/>
    </location>
</feature>
<dbReference type="AlphaFoldDB" id="A0A7K2IXN0"/>
<feature type="region of interest" description="Disordered" evidence="1">
    <location>
        <begin position="1"/>
        <end position="42"/>
    </location>
</feature>
<dbReference type="PANTHER" id="PTHR36844">
    <property type="entry name" value="PROTEASE PRSW"/>
    <property type="match status" value="1"/>
</dbReference>
<evidence type="ECO:0000313" key="3">
    <source>
        <dbReference type="EMBL" id="MYR34574.1"/>
    </source>
</evidence>
<dbReference type="PANTHER" id="PTHR36844:SF1">
    <property type="entry name" value="PROTEASE PRSW"/>
    <property type="match status" value="1"/>
</dbReference>
<accession>A0A7K2IXN0</accession>
<evidence type="ECO:0000313" key="4">
    <source>
        <dbReference type="Proteomes" id="UP000467124"/>
    </source>
</evidence>
<dbReference type="Proteomes" id="UP000467124">
    <property type="component" value="Unassembled WGS sequence"/>
</dbReference>
<protein>
    <submittedName>
        <fullName evidence="3">PrsW family intramembrane metalloprotease</fullName>
    </submittedName>
</protein>